<dbReference type="CDD" id="cd02651">
    <property type="entry name" value="nuc_hydro_IU_UC_XIUA"/>
    <property type="match status" value="1"/>
</dbReference>
<name>A0A1I4ISA5_9FIRM</name>
<dbReference type="GO" id="GO:0005829">
    <property type="term" value="C:cytosol"/>
    <property type="evidence" value="ECO:0007669"/>
    <property type="project" value="TreeGrafter"/>
</dbReference>
<dbReference type="EMBL" id="FOTI01000018">
    <property type="protein sequence ID" value="SFL56883.1"/>
    <property type="molecule type" value="Genomic_DNA"/>
</dbReference>
<dbReference type="PANTHER" id="PTHR12304:SF15">
    <property type="entry name" value="NON-SPECIFIC RIBONUCLEOSIDE HYDROLASE RIHC"/>
    <property type="match status" value="1"/>
</dbReference>
<dbReference type="GO" id="GO:0006152">
    <property type="term" value="P:purine nucleoside catabolic process"/>
    <property type="evidence" value="ECO:0007669"/>
    <property type="project" value="TreeGrafter"/>
</dbReference>
<dbReference type="Pfam" id="PF01156">
    <property type="entry name" value="IU_nuc_hydro"/>
    <property type="match status" value="1"/>
</dbReference>
<evidence type="ECO:0000259" key="3">
    <source>
        <dbReference type="Pfam" id="PF01156"/>
    </source>
</evidence>
<gene>
    <name evidence="4" type="ORF">SAMN02983006_01499</name>
</gene>
<dbReference type="OrthoDB" id="9797882at2"/>
<evidence type="ECO:0000256" key="1">
    <source>
        <dbReference type="ARBA" id="ARBA00022801"/>
    </source>
</evidence>
<dbReference type="GO" id="GO:0008477">
    <property type="term" value="F:purine nucleosidase activity"/>
    <property type="evidence" value="ECO:0007669"/>
    <property type="project" value="TreeGrafter"/>
</dbReference>
<dbReference type="InterPro" id="IPR036452">
    <property type="entry name" value="Ribo_hydro-like"/>
</dbReference>
<dbReference type="Gene3D" id="3.90.245.10">
    <property type="entry name" value="Ribonucleoside hydrolase-like"/>
    <property type="match status" value="1"/>
</dbReference>
<keyword evidence="2" id="KW-0326">Glycosidase</keyword>
<feature type="domain" description="Inosine/uridine-preferring nucleoside hydrolase" evidence="3">
    <location>
        <begin position="5"/>
        <end position="292"/>
    </location>
</feature>
<proteinExistence type="predicted"/>
<keyword evidence="1 4" id="KW-0378">Hydrolase</keyword>
<dbReference type="NCBIfam" id="NF008036">
    <property type="entry name" value="PRK10768.1"/>
    <property type="match status" value="1"/>
</dbReference>
<dbReference type="RefSeq" id="WP_089861579.1">
    <property type="nucleotide sequence ID" value="NZ_FOTI01000018.1"/>
</dbReference>
<protein>
    <submittedName>
        <fullName evidence="4">Non-specific riboncleoside hydrolase</fullName>
    </submittedName>
</protein>
<dbReference type="InterPro" id="IPR023186">
    <property type="entry name" value="IUNH"/>
</dbReference>
<dbReference type="STRING" id="29563.SAMN02983006_01499"/>
<keyword evidence="5" id="KW-1185">Reference proteome</keyword>
<sequence>MTRKIIIDTDPGIDDAAALAVALNDPQLDVLMLSTVAGNVNLSYTTENAKKILDFFAKDIPIAQGNRAPLLVEYEDASEIHGETGLNGYQFPVSKRVVLREHAVIAMKNKILQSAEKVTLVAIGPLTNLALLLNMYPEVKTKIAELIIMGGSTAGGNTNSAAEFNFKVDPHAAQIVLQSGVPLTIFGLNVTSRARLKLQDINQIKTFGRTGAMLYDLFSHYRGGDFAAGLMIHDLCTIVYLLQPELFTLQYTHVEVATTGPAAGTLIADLQNRYCKSANANLAVDIAAAEFADWVKAKFSELT</sequence>
<dbReference type="Proteomes" id="UP000199006">
    <property type="component" value="Unassembled WGS sequence"/>
</dbReference>
<reference evidence="4 5" key="1">
    <citation type="submission" date="2016-10" db="EMBL/GenBank/DDBJ databases">
        <authorList>
            <person name="de Groot N.N."/>
        </authorList>
    </citation>
    <scope>NUCLEOTIDE SEQUENCE [LARGE SCALE GENOMIC DNA]</scope>
    <source>
        <strain evidence="4 5">ATCC 51327</strain>
    </source>
</reference>
<accession>A0A1I4ISA5</accession>
<evidence type="ECO:0000256" key="2">
    <source>
        <dbReference type="ARBA" id="ARBA00023295"/>
    </source>
</evidence>
<evidence type="ECO:0000313" key="4">
    <source>
        <dbReference type="EMBL" id="SFL56883.1"/>
    </source>
</evidence>
<dbReference type="SUPFAM" id="SSF53590">
    <property type="entry name" value="Nucleoside hydrolase"/>
    <property type="match status" value="1"/>
</dbReference>
<dbReference type="PANTHER" id="PTHR12304">
    <property type="entry name" value="INOSINE-URIDINE PREFERRING NUCLEOSIDE HYDROLASE"/>
    <property type="match status" value="1"/>
</dbReference>
<evidence type="ECO:0000313" key="5">
    <source>
        <dbReference type="Proteomes" id="UP000199006"/>
    </source>
</evidence>
<organism evidence="4 5">
    <name type="scientific">Halanaerobium salsuginis</name>
    <dbReference type="NCBI Taxonomy" id="29563"/>
    <lineage>
        <taxon>Bacteria</taxon>
        <taxon>Bacillati</taxon>
        <taxon>Bacillota</taxon>
        <taxon>Clostridia</taxon>
        <taxon>Halanaerobiales</taxon>
        <taxon>Halanaerobiaceae</taxon>
        <taxon>Halanaerobium</taxon>
    </lineage>
</organism>
<dbReference type="InterPro" id="IPR001910">
    <property type="entry name" value="Inosine/uridine_hydrolase_dom"/>
</dbReference>
<dbReference type="AlphaFoldDB" id="A0A1I4ISA5"/>